<dbReference type="GO" id="GO:0005615">
    <property type="term" value="C:extracellular space"/>
    <property type="evidence" value="ECO:0007669"/>
    <property type="project" value="InterPro"/>
</dbReference>
<dbReference type="Gene3D" id="3.30.497.10">
    <property type="entry name" value="Antithrombin, subunit I, domain 2"/>
    <property type="match status" value="1"/>
</dbReference>
<evidence type="ECO:0000313" key="5">
    <source>
        <dbReference type="Proteomes" id="UP000504606"/>
    </source>
</evidence>
<dbReference type="KEGG" id="foc:113206353"/>
<dbReference type="CDD" id="cd19601">
    <property type="entry name" value="serpin42Da-like"/>
    <property type="match status" value="1"/>
</dbReference>
<evidence type="ECO:0000256" key="2">
    <source>
        <dbReference type="ARBA" id="ARBA00022900"/>
    </source>
</evidence>
<name>A0A6J1SAF8_FRAOC</name>
<evidence type="ECO:0000259" key="4">
    <source>
        <dbReference type="SMART" id="SM00093"/>
    </source>
</evidence>
<dbReference type="SUPFAM" id="SSF56574">
    <property type="entry name" value="Serpins"/>
    <property type="match status" value="1"/>
</dbReference>
<gene>
    <name evidence="6" type="primary">LOC113206353</name>
</gene>
<evidence type="ECO:0000313" key="6">
    <source>
        <dbReference type="RefSeq" id="XP_026278174.1"/>
    </source>
</evidence>
<dbReference type="GO" id="GO:0004867">
    <property type="term" value="F:serine-type endopeptidase inhibitor activity"/>
    <property type="evidence" value="ECO:0007669"/>
    <property type="project" value="UniProtKB-KW"/>
</dbReference>
<dbReference type="Pfam" id="PF00079">
    <property type="entry name" value="Serpin"/>
    <property type="match status" value="1"/>
</dbReference>
<keyword evidence="5" id="KW-1185">Reference proteome</keyword>
<dbReference type="InterPro" id="IPR000215">
    <property type="entry name" value="Serpin_fam"/>
</dbReference>
<dbReference type="Proteomes" id="UP000504606">
    <property type="component" value="Unplaced"/>
</dbReference>
<dbReference type="InterPro" id="IPR042178">
    <property type="entry name" value="Serpin_sf_1"/>
</dbReference>
<dbReference type="InterPro" id="IPR036186">
    <property type="entry name" value="Serpin_sf"/>
</dbReference>
<protein>
    <submittedName>
        <fullName evidence="6">Antichymotrypsin-2 isoform X1</fullName>
    </submittedName>
</protein>
<dbReference type="PANTHER" id="PTHR11461">
    <property type="entry name" value="SERINE PROTEASE INHIBITOR, SERPIN"/>
    <property type="match status" value="1"/>
</dbReference>
<evidence type="ECO:0000256" key="3">
    <source>
        <dbReference type="RuleBase" id="RU000411"/>
    </source>
</evidence>
<reference evidence="6" key="1">
    <citation type="submission" date="2025-08" db="UniProtKB">
        <authorList>
            <consortium name="RefSeq"/>
        </authorList>
    </citation>
    <scope>IDENTIFICATION</scope>
    <source>
        <tissue evidence="6">Whole organism</tissue>
    </source>
</reference>
<dbReference type="InterPro" id="IPR042185">
    <property type="entry name" value="Serpin_sf_2"/>
</dbReference>
<keyword evidence="1" id="KW-0646">Protease inhibitor</keyword>
<sequence>MIGFSRTKRSAASNAGYADLFGFIGFLFCLLTIVASTMATTAPAEPLAAVLKSVNDFTLDLYLKAAEAKGPGKNILVSPLSASLVTAMVHAGARGKTLEEITKGLRYPTDKDTLEKGFSSLHDLLANTPNVTLEIANKVFVEKTAHAKLVEGYKKTITEVHKSDVESADFLNNHDKERISINNWVSDKTHEKIKDLLQPGVVTPATAMVLVNAIYFYGKWKEQFDKKQTYPEDFYITKSQTVKVPMMHMTKNMRYAEIPELDAKAVELCYTNENVCLQIILPNAKDGLEGLQQKLRAGAFDLSNIPFYPTKVQLSLPKFKLEETINIKDLFKKMGMQSMFEQSADFSGMFDGVPVAVSDAIQKTFMDVNEEGTEAAAATGLALANRISLDPSFHVNHPCFGRLLLEASVVAAGPSTAATPTATPAAGAAPATPAGAPAAAAAAGAARAPRATLMLWQLSEPTA</sequence>
<dbReference type="OrthoDB" id="671595at2759"/>
<dbReference type="RefSeq" id="XP_026278174.1">
    <property type="nucleotide sequence ID" value="XM_026422389.2"/>
</dbReference>
<dbReference type="InterPro" id="IPR023796">
    <property type="entry name" value="Serpin_dom"/>
</dbReference>
<dbReference type="Gene3D" id="2.30.39.10">
    <property type="entry name" value="Alpha-1-antitrypsin, domain 1"/>
    <property type="match status" value="1"/>
</dbReference>
<dbReference type="PANTHER" id="PTHR11461:SF372">
    <property type="entry name" value="ACCESSORY GLAND PROTEIN ACP76A-RELATED"/>
    <property type="match status" value="1"/>
</dbReference>
<feature type="domain" description="Serpin" evidence="4">
    <location>
        <begin position="59"/>
        <end position="412"/>
    </location>
</feature>
<accession>A0A6J1SAF8</accession>
<proteinExistence type="inferred from homology"/>
<dbReference type="SMART" id="SM00093">
    <property type="entry name" value="SERPIN"/>
    <property type="match status" value="1"/>
</dbReference>
<comment type="similarity">
    <text evidence="3">Belongs to the serpin family.</text>
</comment>
<dbReference type="GeneID" id="113206353"/>
<evidence type="ECO:0000256" key="1">
    <source>
        <dbReference type="ARBA" id="ARBA00022690"/>
    </source>
</evidence>
<dbReference type="AlphaFoldDB" id="A0A6J1SAF8"/>
<keyword evidence="2" id="KW-0722">Serine protease inhibitor</keyword>
<organism evidence="5 6">
    <name type="scientific">Frankliniella occidentalis</name>
    <name type="common">Western flower thrips</name>
    <name type="synonym">Euthrips occidentalis</name>
    <dbReference type="NCBI Taxonomy" id="133901"/>
    <lineage>
        <taxon>Eukaryota</taxon>
        <taxon>Metazoa</taxon>
        <taxon>Ecdysozoa</taxon>
        <taxon>Arthropoda</taxon>
        <taxon>Hexapoda</taxon>
        <taxon>Insecta</taxon>
        <taxon>Pterygota</taxon>
        <taxon>Neoptera</taxon>
        <taxon>Paraneoptera</taxon>
        <taxon>Thysanoptera</taxon>
        <taxon>Terebrantia</taxon>
        <taxon>Thripoidea</taxon>
        <taxon>Thripidae</taxon>
        <taxon>Frankliniella</taxon>
    </lineage>
</organism>